<dbReference type="SUPFAM" id="SSF57667">
    <property type="entry name" value="beta-beta-alpha zinc fingers"/>
    <property type="match status" value="1"/>
</dbReference>
<comment type="subcellular location">
    <subcellularLocation>
        <location evidence="1">Cytoplasm</location>
        <location evidence="1">Cytosol</location>
    </subcellularLocation>
</comment>
<sequence>MADNSSDDSSDWSGAEELEDWTQESSQTLCLFCSQTFKSMDQCLVHLKSDHNLDLIGICVDNKLNSFDFIQLVNYTRLKRPDSSSMRQLIASKDFLSEEYMKPVLREPLDQFLTYDIEGQYKDVDNELTTDPSCDHSNYEHLSQNELIVSLRQSEERIKALEKQISDMKSLVTNCMNEEVSGDQSVNVSQLSASEDWNYISSYSHFSIHYEMLSDKSRTNSYKDSILKNANFFQDKTVLDIGCGTGILSLFAAKAGAKLVVAVDHSDVVYKAMDIAIENGLNSKIKFIKEKLESIDWCAHGLPQKYDIIISEWMGYFLLFEGMLDSILYARNHCLNHSGALLPNRTSLSIAGISDKDLQNRFIHFWDNVYDFKMSSMKSEVLKEALIESISADAVNTSVCVIKEFDLMECLLEDTQHLETDFQLVCRSDGNVIAIIGWFDCHFDLESFEHKVLLSTSPFSESTHWKQTVFLLKKAIVCKSGDKIEGNINLLLSTSPFSESTHWKQTVFLLKKAIVCKSGDKIEGNIKVCRTVTDILLLSTSPFSESTHWKQTVFLLKKAIVCKSGDKIEGNMKVCRTVTDIRALVVHINIIGYDKQTFYLS</sequence>
<dbReference type="Proteomes" id="UP000728032">
    <property type="component" value="Unassembled WGS sequence"/>
</dbReference>
<feature type="domain" description="Protein arginine N-methyltransferase" evidence="15">
    <location>
        <begin position="490"/>
        <end position="530"/>
    </location>
</feature>
<dbReference type="SUPFAM" id="SSF53335">
    <property type="entry name" value="S-adenosyl-L-methionine-dependent methyltransferases"/>
    <property type="match status" value="3"/>
</dbReference>
<feature type="coiled-coil region" evidence="13">
    <location>
        <begin position="144"/>
        <end position="178"/>
    </location>
</feature>
<dbReference type="GO" id="GO:0042054">
    <property type="term" value="F:histone methyltransferase activity"/>
    <property type="evidence" value="ECO:0007669"/>
    <property type="project" value="TreeGrafter"/>
</dbReference>
<proteinExistence type="predicted"/>
<dbReference type="Pfam" id="PF22528">
    <property type="entry name" value="PRMT_C"/>
    <property type="match status" value="3"/>
</dbReference>
<dbReference type="GO" id="GO:0005634">
    <property type="term" value="C:nucleus"/>
    <property type="evidence" value="ECO:0007669"/>
    <property type="project" value="TreeGrafter"/>
</dbReference>
<dbReference type="InterPro" id="IPR036236">
    <property type="entry name" value="Znf_C2H2_sf"/>
</dbReference>
<keyword evidence="17" id="KW-1185">Reference proteome</keyword>
<comment type="catalytic activity">
    <reaction evidence="10">
        <text>L-arginyl-[protein] + 2 S-adenosyl-L-methionine = N(omega),N(omega)-dimethyl-L-arginyl-[protein] + 2 S-adenosyl-L-homocysteine + 2 H(+)</text>
        <dbReference type="Rhea" id="RHEA:48096"/>
        <dbReference type="Rhea" id="RHEA-COMP:10532"/>
        <dbReference type="Rhea" id="RHEA-COMP:11991"/>
        <dbReference type="ChEBI" id="CHEBI:15378"/>
        <dbReference type="ChEBI" id="CHEBI:29965"/>
        <dbReference type="ChEBI" id="CHEBI:57856"/>
        <dbReference type="ChEBI" id="CHEBI:59789"/>
        <dbReference type="ChEBI" id="CHEBI:61897"/>
        <dbReference type="EC" id="2.1.1.319"/>
    </reaction>
    <physiologicalReaction direction="left-to-right" evidence="10">
        <dbReference type="Rhea" id="RHEA:48097"/>
    </physiologicalReaction>
</comment>
<keyword evidence="3" id="KW-0963">Cytoplasm</keyword>
<dbReference type="Pfam" id="PF21137">
    <property type="entry name" value="ANM3_C2H2_Zf"/>
    <property type="match status" value="1"/>
</dbReference>
<evidence type="ECO:0000256" key="3">
    <source>
        <dbReference type="ARBA" id="ARBA00022490"/>
    </source>
</evidence>
<dbReference type="FunFam" id="3.40.50.150:FF:000003">
    <property type="entry name" value="Blast:Protein arginine N-methyltransferase 1"/>
    <property type="match status" value="1"/>
</dbReference>
<evidence type="ECO:0000313" key="17">
    <source>
        <dbReference type="Proteomes" id="UP000728032"/>
    </source>
</evidence>
<evidence type="ECO:0000256" key="9">
    <source>
        <dbReference type="ARBA" id="ARBA00022833"/>
    </source>
</evidence>
<evidence type="ECO:0000256" key="5">
    <source>
        <dbReference type="ARBA" id="ARBA00022679"/>
    </source>
</evidence>
<dbReference type="InterPro" id="IPR049482">
    <property type="entry name" value="ANM3-like_C2H2_Zf"/>
</dbReference>
<comment type="catalytic activity">
    <reaction evidence="11">
        <text>L-arginyl-[protein] + S-adenosyl-L-methionine = N(omega)-methyl-L-arginyl-[protein] + S-adenosyl-L-homocysteine + H(+)</text>
        <dbReference type="Rhea" id="RHEA:48100"/>
        <dbReference type="Rhea" id="RHEA-COMP:10532"/>
        <dbReference type="Rhea" id="RHEA-COMP:11990"/>
        <dbReference type="ChEBI" id="CHEBI:15378"/>
        <dbReference type="ChEBI" id="CHEBI:29965"/>
        <dbReference type="ChEBI" id="CHEBI:57856"/>
        <dbReference type="ChEBI" id="CHEBI:59789"/>
        <dbReference type="ChEBI" id="CHEBI:65280"/>
    </reaction>
    <physiologicalReaction direction="left-to-right" evidence="11">
        <dbReference type="Rhea" id="RHEA:48101"/>
    </physiologicalReaction>
</comment>
<evidence type="ECO:0000256" key="8">
    <source>
        <dbReference type="ARBA" id="ARBA00022771"/>
    </source>
</evidence>
<keyword evidence="6 12" id="KW-0949">S-adenosyl-L-methionine</keyword>
<protein>
    <recommendedName>
        <fullName evidence="2">type I protein arginine methyltransferase</fullName>
        <ecNumber evidence="2">2.1.1.319</ecNumber>
    </recommendedName>
</protein>
<evidence type="ECO:0000256" key="1">
    <source>
        <dbReference type="ARBA" id="ARBA00004514"/>
    </source>
</evidence>
<dbReference type="PANTHER" id="PTHR11006:SF53">
    <property type="entry name" value="PROTEIN ARGININE N-METHYLTRANSFERASE 3"/>
    <property type="match status" value="1"/>
</dbReference>
<accession>A0A7R9LGH6</accession>
<dbReference type="EC" id="2.1.1.319" evidence="2"/>
<name>A0A7R9LGH6_9ACAR</name>
<keyword evidence="8" id="KW-0863">Zinc-finger</keyword>
<evidence type="ECO:0000259" key="14">
    <source>
        <dbReference type="Pfam" id="PF21137"/>
    </source>
</evidence>
<evidence type="ECO:0000256" key="2">
    <source>
        <dbReference type="ARBA" id="ARBA00011925"/>
    </source>
</evidence>
<feature type="domain" description="Protein arginine N-methyltransferase" evidence="15">
    <location>
        <begin position="345"/>
        <end position="489"/>
    </location>
</feature>
<feature type="domain" description="Protein arginine N-methyltransferase 3-like C2H2 zinc finger" evidence="14">
    <location>
        <begin position="59"/>
        <end position="103"/>
    </location>
</feature>
<evidence type="ECO:0000256" key="10">
    <source>
        <dbReference type="ARBA" id="ARBA00047384"/>
    </source>
</evidence>
<dbReference type="InterPro" id="IPR025799">
    <property type="entry name" value="Arg_MeTrfase"/>
</dbReference>
<organism evidence="16">
    <name type="scientific">Oppiella nova</name>
    <dbReference type="NCBI Taxonomy" id="334625"/>
    <lineage>
        <taxon>Eukaryota</taxon>
        <taxon>Metazoa</taxon>
        <taxon>Ecdysozoa</taxon>
        <taxon>Arthropoda</taxon>
        <taxon>Chelicerata</taxon>
        <taxon>Arachnida</taxon>
        <taxon>Acari</taxon>
        <taxon>Acariformes</taxon>
        <taxon>Sarcoptiformes</taxon>
        <taxon>Oribatida</taxon>
        <taxon>Brachypylina</taxon>
        <taxon>Oppioidea</taxon>
        <taxon>Oppiidae</taxon>
        <taxon>Oppiella</taxon>
    </lineage>
</organism>
<dbReference type="InterPro" id="IPR055135">
    <property type="entry name" value="PRMT_dom"/>
</dbReference>
<dbReference type="InterPro" id="IPR029063">
    <property type="entry name" value="SAM-dependent_MTases_sf"/>
</dbReference>
<dbReference type="PANTHER" id="PTHR11006">
    <property type="entry name" value="PROTEIN ARGININE N-METHYLTRANSFERASE"/>
    <property type="match status" value="1"/>
</dbReference>
<reference evidence="16" key="1">
    <citation type="submission" date="2020-11" db="EMBL/GenBank/DDBJ databases">
        <authorList>
            <person name="Tran Van P."/>
        </authorList>
    </citation>
    <scope>NUCLEOTIDE SEQUENCE</scope>
</reference>
<dbReference type="AlphaFoldDB" id="A0A7R9LGH6"/>
<evidence type="ECO:0000259" key="15">
    <source>
        <dbReference type="Pfam" id="PF22528"/>
    </source>
</evidence>
<evidence type="ECO:0000256" key="4">
    <source>
        <dbReference type="ARBA" id="ARBA00022603"/>
    </source>
</evidence>
<keyword evidence="9" id="KW-0862">Zinc</keyword>
<dbReference type="GO" id="GO:0035242">
    <property type="term" value="F:protein-arginine omega-N asymmetric methyltransferase activity"/>
    <property type="evidence" value="ECO:0007669"/>
    <property type="project" value="UniProtKB-EC"/>
</dbReference>
<evidence type="ECO:0000256" key="12">
    <source>
        <dbReference type="PROSITE-ProRule" id="PRU01015"/>
    </source>
</evidence>
<dbReference type="GO" id="GO:0005829">
    <property type="term" value="C:cytosol"/>
    <property type="evidence" value="ECO:0007669"/>
    <property type="project" value="UniProtKB-SubCell"/>
</dbReference>
<dbReference type="GO" id="GO:0008270">
    <property type="term" value="F:zinc ion binding"/>
    <property type="evidence" value="ECO:0007669"/>
    <property type="project" value="UniProtKB-KW"/>
</dbReference>
<gene>
    <name evidence="16" type="ORF">ONB1V03_LOCUS3030</name>
</gene>
<evidence type="ECO:0000256" key="6">
    <source>
        <dbReference type="ARBA" id="ARBA00022691"/>
    </source>
</evidence>
<dbReference type="Gene3D" id="2.70.160.11">
    <property type="entry name" value="Hnrnp arginine n-methyltransferase1"/>
    <property type="match status" value="3"/>
</dbReference>
<dbReference type="Pfam" id="PF06325">
    <property type="entry name" value="PrmA"/>
    <property type="match status" value="1"/>
</dbReference>
<dbReference type="EMBL" id="CAJPVJ010000815">
    <property type="protein sequence ID" value="CAG2163455.1"/>
    <property type="molecule type" value="Genomic_DNA"/>
</dbReference>
<dbReference type="GO" id="GO:0032259">
    <property type="term" value="P:methylation"/>
    <property type="evidence" value="ECO:0007669"/>
    <property type="project" value="UniProtKB-KW"/>
</dbReference>
<keyword evidence="5 12" id="KW-0808">Transferase</keyword>
<keyword evidence="13" id="KW-0175">Coiled coil</keyword>
<dbReference type="PROSITE" id="PS51678">
    <property type="entry name" value="SAM_MT_PRMT"/>
    <property type="match status" value="1"/>
</dbReference>
<dbReference type="Gene3D" id="3.40.50.150">
    <property type="entry name" value="Vaccinia Virus protein VP39"/>
    <property type="match status" value="1"/>
</dbReference>
<evidence type="ECO:0000256" key="13">
    <source>
        <dbReference type="SAM" id="Coils"/>
    </source>
</evidence>
<keyword evidence="4 12" id="KW-0489">Methyltransferase</keyword>
<dbReference type="CDD" id="cd02440">
    <property type="entry name" value="AdoMet_MTases"/>
    <property type="match status" value="1"/>
</dbReference>
<evidence type="ECO:0000256" key="11">
    <source>
        <dbReference type="ARBA" id="ARBA00049303"/>
    </source>
</evidence>
<evidence type="ECO:0000313" key="16">
    <source>
        <dbReference type="EMBL" id="CAD7641304.1"/>
    </source>
</evidence>
<dbReference type="OrthoDB" id="7848332at2759"/>
<feature type="domain" description="Protein arginine N-methyltransferase" evidence="15">
    <location>
        <begin position="536"/>
        <end position="588"/>
    </location>
</feature>
<keyword evidence="7" id="KW-0479">Metal-binding</keyword>
<evidence type="ECO:0000256" key="7">
    <source>
        <dbReference type="ARBA" id="ARBA00022723"/>
    </source>
</evidence>
<dbReference type="EMBL" id="OC915640">
    <property type="protein sequence ID" value="CAD7641304.1"/>
    <property type="molecule type" value="Genomic_DNA"/>
</dbReference>